<dbReference type="GO" id="GO:0046677">
    <property type="term" value="P:response to antibiotic"/>
    <property type="evidence" value="ECO:0007669"/>
    <property type="project" value="InterPro"/>
</dbReference>
<dbReference type="PANTHER" id="PTHR30627:SF24">
    <property type="entry name" value="PENICILLIN-BINDING PROTEIN 4B"/>
    <property type="match status" value="1"/>
</dbReference>
<feature type="domain" description="NTF2-like N-terminal transpeptidase" evidence="3">
    <location>
        <begin position="34"/>
        <end position="136"/>
    </location>
</feature>
<dbReference type="GO" id="GO:0071972">
    <property type="term" value="F:peptidoglycan L,D-transpeptidase activity"/>
    <property type="evidence" value="ECO:0007669"/>
    <property type="project" value="TreeGrafter"/>
</dbReference>
<evidence type="ECO:0000259" key="3">
    <source>
        <dbReference type="Pfam" id="PF05223"/>
    </source>
</evidence>
<dbReference type="InterPro" id="IPR001460">
    <property type="entry name" value="PCN-bd_Tpept"/>
</dbReference>
<keyword evidence="5" id="KW-1185">Reference proteome</keyword>
<reference evidence="4 5" key="1">
    <citation type="submission" date="2020-05" db="EMBL/GenBank/DDBJ databases">
        <title>MicrobeNet Type strains.</title>
        <authorList>
            <person name="Nicholson A.C."/>
        </authorList>
    </citation>
    <scope>NUCLEOTIDE SEQUENCE [LARGE SCALE GENOMIC DNA]</scope>
    <source>
        <strain evidence="4 5">JCM 3224</strain>
    </source>
</reference>
<dbReference type="GO" id="GO:0005886">
    <property type="term" value="C:plasma membrane"/>
    <property type="evidence" value="ECO:0007669"/>
    <property type="project" value="TreeGrafter"/>
</dbReference>
<proteinExistence type="predicted"/>
<dbReference type="Gene3D" id="3.40.710.10">
    <property type="entry name" value="DD-peptidase/beta-lactamase superfamily"/>
    <property type="match status" value="1"/>
</dbReference>
<dbReference type="PANTHER" id="PTHR30627">
    <property type="entry name" value="PEPTIDOGLYCAN D,D-TRANSPEPTIDASE"/>
    <property type="match status" value="1"/>
</dbReference>
<evidence type="ECO:0000259" key="2">
    <source>
        <dbReference type="Pfam" id="PF00905"/>
    </source>
</evidence>
<sequence>MRTTTRMLALFAVPALTVTGCGLFTDETTEKMTDVANSFADALNADDPAAAGAVTTDPPRAADTIGTLYEGLGKDAHFEVTGVDKDAGTFTLDATWKFGKDGHNEWKYTTTGKVDDTGDGWKVGWDAATVAPGLDAGPLTYSAVYPEASRVLASDGELMTQQVVTVVNVSPGADLAAVANLIGPISPGITAPSLQSDLTAVQGKPITAITLRETDIAPIETQLAALANVTLSPQTRLLTVEKELASPTLAGLAQLWQSDADAAAGWAVRAQTAQGTQRLAGRDPEPTTDIRTTLDLGWQRAAESALAPITQPATIVAIAPSTGNVVAMAQNSAADTQGPIALTGLYPPGSTFKTVTVSAALQAGTVTPDSIVACPGSANIEGRVIPNDNNFELGNVPLHTAFARSCNTTMGRLAVDLPPEALTDAAAQLGLGIDYVTPGLTTVTGSVPAADTPALRVEEGIGQGKVTASPFGMAMVAASLAHGSAPNPTLVAGQPGTPDRTPPALPATIADQVKTMMRETITDGTATQIRDIPGLLGKTGTAEFIDDTHAHGWFVGISGDLAFAVFVHDANSSGPAVEAAGRMLRAR</sequence>
<organism evidence="4 5">
    <name type="scientific">Nocardia uniformis</name>
    <dbReference type="NCBI Taxonomy" id="53432"/>
    <lineage>
        <taxon>Bacteria</taxon>
        <taxon>Bacillati</taxon>
        <taxon>Actinomycetota</taxon>
        <taxon>Actinomycetes</taxon>
        <taxon>Mycobacteriales</taxon>
        <taxon>Nocardiaceae</taxon>
        <taxon>Nocardia</taxon>
    </lineage>
</organism>
<name>A0A849BYK9_9NOCA</name>
<gene>
    <name evidence="4" type="ORF">HLB23_02500</name>
</gene>
<dbReference type="GO" id="GO:0008658">
    <property type="term" value="F:penicillin binding"/>
    <property type="evidence" value="ECO:0007669"/>
    <property type="project" value="InterPro"/>
</dbReference>
<evidence type="ECO:0000313" key="5">
    <source>
        <dbReference type="Proteomes" id="UP000586827"/>
    </source>
</evidence>
<dbReference type="AlphaFoldDB" id="A0A849BYK9"/>
<protein>
    <submittedName>
        <fullName evidence="4">Penicillin-binding protein</fullName>
    </submittedName>
</protein>
<keyword evidence="1" id="KW-0732">Signal</keyword>
<dbReference type="RefSeq" id="WP_067519981.1">
    <property type="nucleotide sequence ID" value="NZ_JABELX010000001.1"/>
</dbReference>
<dbReference type="Pfam" id="PF00905">
    <property type="entry name" value="Transpeptidase"/>
    <property type="match status" value="1"/>
</dbReference>
<dbReference type="InterPro" id="IPR007887">
    <property type="entry name" value="MecA_N"/>
</dbReference>
<dbReference type="EMBL" id="JABELX010000001">
    <property type="protein sequence ID" value="NNH68757.1"/>
    <property type="molecule type" value="Genomic_DNA"/>
</dbReference>
<comment type="caution">
    <text evidence="4">The sequence shown here is derived from an EMBL/GenBank/DDBJ whole genome shotgun (WGS) entry which is preliminary data.</text>
</comment>
<dbReference type="Pfam" id="PF05223">
    <property type="entry name" value="MecA_N"/>
    <property type="match status" value="1"/>
</dbReference>
<dbReference type="Proteomes" id="UP000586827">
    <property type="component" value="Unassembled WGS sequence"/>
</dbReference>
<feature type="signal peptide" evidence="1">
    <location>
        <begin position="1"/>
        <end position="17"/>
    </location>
</feature>
<accession>A0A849BYK9</accession>
<evidence type="ECO:0000256" key="1">
    <source>
        <dbReference type="SAM" id="SignalP"/>
    </source>
</evidence>
<feature type="domain" description="Penicillin-binding protein transpeptidase" evidence="2">
    <location>
        <begin position="314"/>
        <end position="574"/>
    </location>
</feature>
<dbReference type="InterPro" id="IPR012338">
    <property type="entry name" value="Beta-lactam/transpept-like"/>
</dbReference>
<dbReference type="InterPro" id="IPR050515">
    <property type="entry name" value="Beta-lactam/transpept"/>
</dbReference>
<dbReference type="SUPFAM" id="SSF56601">
    <property type="entry name" value="beta-lactamase/transpeptidase-like"/>
    <property type="match status" value="1"/>
</dbReference>
<feature type="chain" id="PRO_5032341360" evidence="1">
    <location>
        <begin position="18"/>
        <end position="587"/>
    </location>
</feature>
<dbReference type="GO" id="GO:0071555">
    <property type="term" value="P:cell wall organization"/>
    <property type="evidence" value="ECO:0007669"/>
    <property type="project" value="TreeGrafter"/>
</dbReference>
<dbReference type="PROSITE" id="PS51257">
    <property type="entry name" value="PROKAR_LIPOPROTEIN"/>
    <property type="match status" value="1"/>
</dbReference>
<evidence type="ECO:0000313" key="4">
    <source>
        <dbReference type="EMBL" id="NNH68757.1"/>
    </source>
</evidence>